<keyword evidence="3" id="KW-1185">Reference proteome</keyword>
<gene>
    <name evidence="2" type="ORF">HZH68_012219</name>
</gene>
<feature type="region of interest" description="Disordered" evidence="1">
    <location>
        <begin position="41"/>
        <end position="80"/>
    </location>
</feature>
<evidence type="ECO:0000313" key="2">
    <source>
        <dbReference type="EMBL" id="KAF7388277.1"/>
    </source>
</evidence>
<feature type="compositionally biased region" description="Basic and acidic residues" evidence="1">
    <location>
        <begin position="41"/>
        <end position="58"/>
    </location>
</feature>
<feature type="compositionally biased region" description="Polar residues" evidence="1">
    <location>
        <begin position="65"/>
        <end position="80"/>
    </location>
</feature>
<protein>
    <submittedName>
        <fullName evidence="2">Uncharacterized protein</fullName>
    </submittedName>
</protein>
<comment type="caution">
    <text evidence="2">The sequence shown here is derived from an EMBL/GenBank/DDBJ whole genome shotgun (WGS) entry which is preliminary data.</text>
</comment>
<dbReference type="EMBL" id="JACSDZ010000013">
    <property type="protein sequence ID" value="KAF7388277.1"/>
    <property type="molecule type" value="Genomic_DNA"/>
</dbReference>
<reference evidence="2" key="1">
    <citation type="journal article" date="2020" name="G3 (Bethesda)">
        <title>High-Quality Assemblies for Three Invasive Social Wasps from the &lt;i&gt;Vespula&lt;/i&gt; Genus.</title>
        <authorList>
            <person name="Harrop T.W.R."/>
            <person name="Guhlin J."/>
            <person name="McLaughlin G.M."/>
            <person name="Permina E."/>
            <person name="Stockwell P."/>
            <person name="Gilligan J."/>
            <person name="Le Lec M.F."/>
            <person name="Gruber M.A.M."/>
            <person name="Quinn O."/>
            <person name="Lovegrove M."/>
            <person name="Duncan E.J."/>
            <person name="Remnant E.J."/>
            <person name="Van Eeckhoven J."/>
            <person name="Graham B."/>
            <person name="Knapp R.A."/>
            <person name="Langford K.W."/>
            <person name="Kronenberg Z."/>
            <person name="Press M.O."/>
            <person name="Eacker S.M."/>
            <person name="Wilson-Rankin E.E."/>
            <person name="Purcell J."/>
            <person name="Lester P.J."/>
            <person name="Dearden P.K."/>
        </authorList>
    </citation>
    <scope>NUCLEOTIDE SEQUENCE</scope>
    <source>
        <strain evidence="2">Linc-1</strain>
    </source>
</reference>
<organism evidence="2 3">
    <name type="scientific">Vespula germanica</name>
    <name type="common">German yellow jacket</name>
    <name type="synonym">Paravespula germanica</name>
    <dbReference type="NCBI Taxonomy" id="30212"/>
    <lineage>
        <taxon>Eukaryota</taxon>
        <taxon>Metazoa</taxon>
        <taxon>Ecdysozoa</taxon>
        <taxon>Arthropoda</taxon>
        <taxon>Hexapoda</taxon>
        <taxon>Insecta</taxon>
        <taxon>Pterygota</taxon>
        <taxon>Neoptera</taxon>
        <taxon>Endopterygota</taxon>
        <taxon>Hymenoptera</taxon>
        <taxon>Apocrita</taxon>
        <taxon>Aculeata</taxon>
        <taxon>Vespoidea</taxon>
        <taxon>Vespidae</taxon>
        <taxon>Vespinae</taxon>
        <taxon>Vespula</taxon>
    </lineage>
</organism>
<feature type="region of interest" description="Disordered" evidence="1">
    <location>
        <begin position="1"/>
        <end position="25"/>
    </location>
</feature>
<proteinExistence type="predicted"/>
<dbReference type="Proteomes" id="UP000617340">
    <property type="component" value="Unassembled WGS sequence"/>
</dbReference>
<accession>A0A834MX06</accession>
<name>A0A834MX06_VESGE</name>
<dbReference type="AlphaFoldDB" id="A0A834MX06"/>
<evidence type="ECO:0000256" key="1">
    <source>
        <dbReference type="SAM" id="MobiDB-lite"/>
    </source>
</evidence>
<sequence>MEVPASVTDERPSSGSNRRYPDLTGKAFKRSYLTLEEQYRRREGAARRELEGNEKLVGAERASLEATTGRTKNQSSYSSP</sequence>
<evidence type="ECO:0000313" key="3">
    <source>
        <dbReference type="Proteomes" id="UP000617340"/>
    </source>
</evidence>